<dbReference type="SUPFAM" id="SSF49785">
    <property type="entry name" value="Galactose-binding domain-like"/>
    <property type="match status" value="1"/>
</dbReference>
<dbReference type="InterPro" id="IPR001090">
    <property type="entry name" value="Ephrin_rcpt_lig-bd_dom"/>
</dbReference>
<dbReference type="Gene3D" id="2.60.40.1770">
    <property type="entry name" value="ephrin a2 ectodomain"/>
    <property type="match status" value="1"/>
</dbReference>
<comment type="subcellular location">
    <subcellularLocation>
        <location evidence="1">Membrane</location>
        <topology evidence="1">Single-pass membrane protein</topology>
    </subcellularLocation>
</comment>
<gene>
    <name evidence="10" type="ORF">PMEA_00016494</name>
</gene>
<feature type="domain" description="Fibronectin type-III" evidence="8">
    <location>
        <begin position="212"/>
        <end position="328"/>
    </location>
</feature>
<dbReference type="PROSITE" id="PS51550">
    <property type="entry name" value="EPH_LBD"/>
    <property type="match status" value="1"/>
</dbReference>
<dbReference type="EMBL" id="CALNXJ010000003">
    <property type="protein sequence ID" value="CAH3035807.1"/>
    <property type="molecule type" value="Genomic_DNA"/>
</dbReference>
<dbReference type="AlphaFoldDB" id="A0AAU9VU74"/>
<dbReference type="InterPro" id="IPR050449">
    <property type="entry name" value="Ephrin_rcpt_TKs"/>
</dbReference>
<evidence type="ECO:0000259" key="9">
    <source>
        <dbReference type="PROSITE" id="PS51550"/>
    </source>
</evidence>
<dbReference type="Gene3D" id="2.60.40.10">
    <property type="entry name" value="Immunoglobulins"/>
    <property type="match status" value="2"/>
</dbReference>
<dbReference type="PANTHER" id="PTHR46877:SF14">
    <property type="entry name" value="RECEPTOR PROTEIN-TYROSINE KINASE"/>
    <property type="match status" value="1"/>
</dbReference>
<dbReference type="PANTHER" id="PTHR46877">
    <property type="entry name" value="EPH RECEPTOR A5"/>
    <property type="match status" value="1"/>
</dbReference>
<evidence type="ECO:0000313" key="11">
    <source>
        <dbReference type="Proteomes" id="UP001159428"/>
    </source>
</evidence>
<dbReference type="Proteomes" id="UP001159428">
    <property type="component" value="Unassembled WGS sequence"/>
</dbReference>
<reference evidence="10 11" key="1">
    <citation type="submission" date="2022-05" db="EMBL/GenBank/DDBJ databases">
        <authorList>
            <consortium name="Genoscope - CEA"/>
            <person name="William W."/>
        </authorList>
    </citation>
    <scope>NUCLEOTIDE SEQUENCE [LARGE SCALE GENOMIC DNA]</scope>
</reference>
<evidence type="ECO:0000313" key="10">
    <source>
        <dbReference type="EMBL" id="CAH3035807.1"/>
    </source>
</evidence>
<sequence length="404" mass="44839">YSTCDISLDSFPQPNNWLRSDPIEVHSGVKTVLVTIEDKTNNCSSYSDKGGKYCKNYFHLYEHQSWQPTSPDPLANNATYDKIAKTAAPALGIKVIQTFRVDVKRKYIVLAFNDRGSCSVLFSVTVCYYVCPRLTLISSLVLLPQTVAPANNSKPVEVNCVTAAFHKQGTLSLDCQSDGVWNISSLNGSCICPEGMENAGGKCEGIPQIPSAPQNVNVIFVNQSTLEIQWQPPVETGVETHVFYEVECRRPCEGEDKSKCVDKECGSDVIFKPRKDGLNITHVIVGNLTSFVNYTIKVYARNRVSDVAKRIHRIPANFAAITIRTNGSLPGKPEVTVEQPEETVVVSWTLKEKNGVIKEYHVTYVNEDDASETKTLTTKKMEAQFDLKAGKTYKFQVGQTFSKV</sequence>
<comment type="caution">
    <text evidence="10">The sequence shown here is derived from an EMBL/GenBank/DDBJ whole genome shotgun (WGS) entry which is preliminary data.</text>
</comment>
<dbReference type="InterPro" id="IPR008979">
    <property type="entry name" value="Galactose-bd-like_sf"/>
</dbReference>
<dbReference type="InterPro" id="IPR036116">
    <property type="entry name" value="FN3_sf"/>
</dbReference>
<evidence type="ECO:0000256" key="2">
    <source>
        <dbReference type="ARBA" id="ARBA00022692"/>
    </source>
</evidence>
<proteinExistence type="predicted"/>
<keyword evidence="5" id="KW-1133">Transmembrane helix</keyword>
<evidence type="ECO:0000259" key="8">
    <source>
        <dbReference type="PROSITE" id="PS50853"/>
    </source>
</evidence>
<dbReference type="Pfam" id="PF01404">
    <property type="entry name" value="Ephrin_lbd"/>
    <property type="match status" value="1"/>
</dbReference>
<dbReference type="CDD" id="cd00063">
    <property type="entry name" value="FN3"/>
    <property type="match status" value="2"/>
</dbReference>
<dbReference type="Pfam" id="PF00041">
    <property type="entry name" value="fn3"/>
    <property type="match status" value="2"/>
</dbReference>
<evidence type="ECO:0000256" key="5">
    <source>
        <dbReference type="ARBA" id="ARBA00022989"/>
    </source>
</evidence>
<dbReference type="InterPro" id="IPR003961">
    <property type="entry name" value="FN3_dom"/>
</dbReference>
<keyword evidence="11" id="KW-1185">Reference proteome</keyword>
<evidence type="ECO:0000256" key="3">
    <source>
        <dbReference type="ARBA" id="ARBA00022741"/>
    </source>
</evidence>
<keyword evidence="4" id="KW-0067">ATP-binding</keyword>
<keyword evidence="2" id="KW-0812">Transmembrane</keyword>
<dbReference type="SUPFAM" id="SSF49265">
    <property type="entry name" value="Fibronectin type III"/>
    <property type="match status" value="1"/>
</dbReference>
<accession>A0AAU9VU74</accession>
<keyword evidence="7" id="KW-0675">Receptor</keyword>
<dbReference type="GO" id="GO:0005524">
    <property type="term" value="F:ATP binding"/>
    <property type="evidence" value="ECO:0007669"/>
    <property type="project" value="UniProtKB-KW"/>
</dbReference>
<keyword evidence="3" id="KW-0547">Nucleotide-binding</keyword>
<feature type="domain" description="Eph LBD" evidence="9">
    <location>
        <begin position="1"/>
        <end position="136"/>
    </location>
</feature>
<organism evidence="10 11">
    <name type="scientific">Pocillopora meandrina</name>
    <dbReference type="NCBI Taxonomy" id="46732"/>
    <lineage>
        <taxon>Eukaryota</taxon>
        <taxon>Metazoa</taxon>
        <taxon>Cnidaria</taxon>
        <taxon>Anthozoa</taxon>
        <taxon>Hexacorallia</taxon>
        <taxon>Scleractinia</taxon>
        <taxon>Astrocoeniina</taxon>
        <taxon>Pocilloporidae</taxon>
        <taxon>Pocillopora</taxon>
    </lineage>
</organism>
<dbReference type="InterPro" id="IPR013783">
    <property type="entry name" value="Ig-like_fold"/>
</dbReference>
<dbReference type="SMART" id="SM00060">
    <property type="entry name" value="FN3"/>
    <property type="match status" value="2"/>
</dbReference>
<dbReference type="PROSITE" id="PS50853">
    <property type="entry name" value="FN3"/>
    <property type="match status" value="1"/>
</dbReference>
<protein>
    <submittedName>
        <fullName evidence="10">Uncharacterized protein</fullName>
    </submittedName>
</protein>
<evidence type="ECO:0000256" key="6">
    <source>
        <dbReference type="ARBA" id="ARBA00023136"/>
    </source>
</evidence>
<evidence type="ECO:0000256" key="7">
    <source>
        <dbReference type="ARBA" id="ARBA00023170"/>
    </source>
</evidence>
<name>A0AAU9VU74_9CNID</name>
<feature type="non-terminal residue" evidence="10">
    <location>
        <position position="1"/>
    </location>
</feature>
<dbReference type="SMART" id="SM00615">
    <property type="entry name" value="EPH_lbd"/>
    <property type="match status" value="1"/>
</dbReference>
<dbReference type="GO" id="GO:0005886">
    <property type="term" value="C:plasma membrane"/>
    <property type="evidence" value="ECO:0007669"/>
    <property type="project" value="TreeGrafter"/>
</dbReference>
<evidence type="ECO:0000256" key="4">
    <source>
        <dbReference type="ARBA" id="ARBA00022840"/>
    </source>
</evidence>
<evidence type="ECO:0000256" key="1">
    <source>
        <dbReference type="ARBA" id="ARBA00004167"/>
    </source>
</evidence>
<dbReference type="Gene3D" id="2.60.120.260">
    <property type="entry name" value="Galactose-binding domain-like"/>
    <property type="match status" value="1"/>
</dbReference>
<keyword evidence="6" id="KW-0472">Membrane</keyword>